<evidence type="ECO:0000256" key="2">
    <source>
        <dbReference type="ARBA" id="ARBA00022741"/>
    </source>
</evidence>
<dbReference type="HOGENOM" id="CLU_066245_2_2_9"/>
<proteinExistence type="inferred from homology"/>
<sequence length="190" mass="21535">MDKQLLRKQILAARSAMDRQQVTAKSERIIARLTELKIYQDAEIIMAYLDFRNEVSTASLVKQALKQGKRVTVPVVNRQERSMTPSLLERYPEDLIEGAYGILEPCQVKPLAPEELDLVVVPGVAFDERGNRMGYGGGYYDRFLPRLRAGAVTIALAYELQLVADLSPFMGPYDQPVQYILTEKRLIKCK</sequence>
<dbReference type="GO" id="GO:0005524">
    <property type="term" value="F:ATP binding"/>
    <property type="evidence" value="ECO:0007669"/>
    <property type="project" value="UniProtKB-KW"/>
</dbReference>
<evidence type="ECO:0000256" key="3">
    <source>
        <dbReference type="ARBA" id="ARBA00022840"/>
    </source>
</evidence>
<dbReference type="PANTHER" id="PTHR23407">
    <property type="entry name" value="ATPASE INHIBITOR/5-FORMYLTETRAHYDROFOLATE CYCLO-LIGASE"/>
    <property type="match status" value="1"/>
</dbReference>
<evidence type="ECO:0000256" key="1">
    <source>
        <dbReference type="ARBA" id="ARBA00010638"/>
    </source>
</evidence>
<feature type="binding site" evidence="4">
    <location>
        <begin position="132"/>
        <end position="140"/>
    </location>
    <ligand>
        <name>ATP</name>
        <dbReference type="ChEBI" id="CHEBI:30616"/>
    </ligand>
</feature>
<dbReference type="SUPFAM" id="SSF100950">
    <property type="entry name" value="NagB/RpiA/CoA transferase-like"/>
    <property type="match status" value="1"/>
</dbReference>
<dbReference type="PIRSF" id="PIRSF006806">
    <property type="entry name" value="FTHF_cligase"/>
    <property type="match status" value="1"/>
</dbReference>
<dbReference type="AlphaFoldDB" id="F6B7B2"/>
<dbReference type="NCBIfam" id="TIGR02727">
    <property type="entry name" value="MTHFS_bact"/>
    <property type="match status" value="1"/>
</dbReference>
<comment type="similarity">
    <text evidence="1 5">Belongs to the 5-formyltetrahydrofolate cyclo-ligase family.</text>
</comment>
<feature type="binding site" evidence="4">
    <location>
        <position position="49"/>
    </location>
    <ligand>
        <name>substrate</name>
    </ligand>
</feature>
<keyword evidence="5" id="KW-0479">Metal-binding</keyword>
<protein>
    <recommendedName>
        <fullName evidence="5">5-formyltetrahydrofolate cyclo-ligase</fullName>
        <ecNumber evidence="5">6.3.3.2</ecNumber>
    </recommendedName>
</protein>
<organism evidence="6 7">
    <name type="scientific">Desulfotomaculum nigrificans (strain DSM 14880 / VKM B-2319 / CO-1-SRB)</name>
    <name type="common">Desulfotomaculum carboxydivorans</name>
    <dbReference type="NCBI Taxonomy" id="868595"/>
    <lineage>
        <taxon>Bacteria</taxon>
        <taxon>Bacillati</taxon>
        <taxon>Bacillota</taxon>
        <taxon>Clostridia</taxon>
        <taxon>Eubacteriales</taxon>
        <taxon>Desulfotomaculaceae</taxon>
        <taxon>Desulfotomaculum</taxon>
    </lineage>
</organism>
<evidence type="ECO:0000256" key="4">
    <source>
        <dbReference type="PIRSR" id="PIRSR006806-1"/>
    </source>
</evidence>
<name>F6B7B2_DESCC</name>
<dbReference type="EMBL" id="CP002736">
    <property type="protein sequence ID" value="AEF93362.1"/>
    <property type="molecule type" value="Genomic_DNA"/>
</dbReference>
<dbReference type="EC" id="6.3.3.2" evidence="5"/>
<evidence type="ECO:0000313" key="7">
    <source>
        <dbReference type="Proteomes" id="UP000009226"/>
    </source>
</evidence>
<dbReference type="Gene3D" id="3.40.50.10420">
    <property type="entry name" value="NagB/RpiA/CoA transferase-like"/>
    <property type="match status" value="1"/>
</dbReference>
<evidence type="ECO:0000256" key="5">
    <source>
        <dbReference type="RuleBase" id="RU361279"/>
    </source>
</evidence>
<keyword evidence="3 4" id="KW-0067">ATP-binding</keyword>
<feature type="binding site" evidence="4">
    <location>
        <begin position="3"/>
        <end position="7"/>
    </location>
    <ligand>
        <name>ATP</name>
        <dbReference type="ChEBI" id="CHEBI:30616"/>
    </ligand>
</feature>
<comment type="catalytic activity">
    <reaction evidence="5">
        <text>(6S)-5-formyl-5,6,7,8-tetrahydrofolate + ATP = (6R)-5,10-methenyltetrahydrofolate + ADP + phosphate</text>
        <dbReference type="Rhea" id="RHEA:10488"/>
        <dbReference type="ChEBI" id="CHEBI:30616"/>
        <dbReference type="ChEBI" id="CHEBI:43474"/>
        <dbReference type="ChEBI" id="CHEBI:57455"/>
        <dbReference type="ChEBI" id="CHEBI:57457"/>
        <dbReference type="ChEBI" id="CHEBI:456216"/>
        <dbReference type="EC" id="6.3.3.2"/>
    </reaction>
</comment>
<feature type="binding site" evidence="4">
    <location>
        <position position="54"/>
    </location>
    <ligand>
        <name>substrate</name>
    </ligand>
</feature>
<comment type="cofactor">
    <cofactor evidence="5">
        <name>Mg(2+)</name>
        <dbReference type="ChEBI" id="CHEBI:18420"/>
    </cofactor>
</comment>
<evidence type="ECO:0000313" key="6">
    <source>
        <dbReference type="EMBL" id="AEF93362.1"/>
    </source>
</evidence>
<dbReference type="STRING" id="868595.Desca_0469"/>
<dbReference type="eggNOG" id="COG0212">
    <property type="taxonomic scope" value="Bacteria"/>
</dbReference>
<dbReference type="InterPro" id="IPR024185">
    <property type="entry name" value="FTHF_cligase-like_sf"/>
</dbReference>
<gene>
    <name evidence="6" type="ordered locus">Desca_0469</name>
</gene>
<dbReference type="PANTHER" id="PTHR23407:SF1">
    <property type="entry name" value="5-FORMYLTETRAHYDROFOLATE CYCLO-LIGASE"/>
    <property type="match status" value="1"/>
</dbReference>
<dbReference type="InterPro" id="IPR002698">
    <property type="entry name" value="FTHF_cligase"/>
</dbReference>
<dbReference type="RefSeq" id="WP_013809639.1">
    <property type="nucleotide sequence ID" value="NC_015565.1"/>
</dbReference>
<accession>F6B7B2</accession>
<dbReference type="Proteomes" id="UP000009226">
    <property type="component" value="Chromosome"/>
</dbReference>
<dbReference type="KEGG" id="dca:Desca_0469"/>
<dbReference type="GO" id="GO:0035999">
    <property type="term" value="P:tetrahydrofolate interconversion"/>
    <property type="evidence" value="ECO:0007669"/>
    <property type="project" value="TreeGrafter"/>
</dbReference>
<dbReference type="Pfam" id="PF01812">
    <property type="entry name" value="5-FTHF_cyc-lig"/>
    <property type="match status" value="1"/>
</dbReference>
<keyword evidence="5" id="KW-0460">Magnesium</keyword>
<dbReference type="GO" id="GO:0009396">
    <property type="term" value="P:folic acid-containing compound biosynthetic process"/>
    <property type="evidence" value="ECO:0007669"/>
    <property type="project" value="TreeGrafter"/>
</dbReference>
<keyword evidence="2 4" id="KW-0547">Nucleotide-binding</keyword>
<dbReference type="GO" id="GO:0046872">
    <property type="term" value="F:metal ion binding"/>
    <property type="evidence" value="ECO:0007669"/>
    <property type="project" value="UniProtKB-KW"/>
</dbReference>
<dbReference type="InterPro" id="IPR037171">
    <property type="entry name" value="NagB/RpiA_transferase-like"/>
</dbReference>
<dbReference type="GO" id="GO:0030272">
    <property type="term" value="F:5-formyltetrahydrofolate cyclo-ligase activity"/>
    <property type="evidence" value="ECO:0007669"/>
    <property type="project" value="UniProtKB-EC"/>
</dbReference>
<keyword evidence="6" id="KW-0436">Ligase</keyword>
<keyword evidence="7" id="KW-1185">Reference proteome</keyword>
<reference evidence="6" key="1">
    <citation type="submission" date="2011-05" db="EMBL/GenBank/DDBJ databases">
        <title>Complete sequence of Desulfotomaculum carboxydivorans CO-1-SRB.</title>
        <authorList>
            <consortium name="US DOE Joint Genome Institute"/>
            <person name="Lucas S."/>
            <person name="Han J."/>
            <person name="Lapidus A."/>
            <person name="Cheng J.-F."/>
            <person name="Goodwin L."/>
            <person name="Pitluck S."/>
            <person name="Peters L."/>
            <person name="Mikhailova N."/>
            <person name="Lu M."/>
            <person name="Han C."/>
            <person name="Tapia R."/>
            <person name="Land M."/>
            <person name="Hauser L."/>
            <person name="Kyrpides N."/>
            <person name="Ivanova N."/>
            <person name="Pagani I."/>
            <person name="Stams A."/>
            <person name="Plugge C."/>
            <person name="Muyzer G."/>
            <person name="Kuever J."/>
            <person name="Parshina S."/>
            <person name="Ivanova A."/>
            <person name="Nazina T."/>
            <person name="Woyke T."/>
        </authorList>
    </citation>
    <scope>NUCLEOTIDE SEQUENCE [LARGE SCALE GENOMIC DNA]</scope>
    <source>
        <strain evidence="6">CO-1-SRB</strain>
    </source>
</reference>